<organism evidence="1 3">
    <name type="scientific">Flagellimonas pelagia</name>
    <dbReference type="NCBI Taxonomy" id="2306998"/>
    <lineage>
        <taxon>Bacteria</taxon>
        <taxon>Pseudomonadati</taxon>
        <taxon>Bacteroidota</taxon>
        <taxon>Flavobacteriia</taxon>
        <taxon>Flavobacteriales</taxon>
        <taxon>Flavobacteriaceae</taxon>
        <taxon>Flagellimonas</taxon>
    </lineage>
</organism>
<sequence length="157" mass="17409">MNMEVKTKNALRVTLFQVGMPTTGEGTCSACDSVQGVLLSAIQEVQELFDHLNCEILFSSTMIKTIEEAEKAHIVASPTIRVGNLDFHPEHLEDSPEAREWVWNGATMGEPNKEILIEVLLKGYFEPKNDHGEITLSPYILKHLKGEVTADSNCGCH</sequence>
<keyword evidence="4" id="KW-1185">Reference proteome</keyword>
<dbReference type="AlphaFoldDB" id="A0A3A1NI28"/>
<dbReference type="EMBL" id="QXFI01000018">
    <property type="protein sequence ID" value="RIV45213.1"/>
    <property type="molecule type" value="Genomic_DNA"/>
</dbReference>
<name>A0A3A1NI28_9FLAO</name>
<evidence type="ECO:0000313" key="3">
    <source>
        <dbReference type="Proteomes" id="UP000266691"/>
    </source>
</evidence>
<accession>A0A3A1NI28</accession>
<comment type="caution">
    <text evidence="1">The sequence shown here is derived from an EMBL/GenBank/DDBJ whole genome shotgun (WGS) entry which is preliminary data.</text>
</comment>
<gene>
    <name evidence="1" type="ORF">D2V05_06485</name>
    <name evidence="2" type="ORF">FQ017_06425</name>
</gene>
<dbReference type="Proteomes" id="UP000321621">
    <property type="component" value="Unassembled WGS sequence"/>
</dbReference>
<evidence type="ECO:0000313" key="1">
    <source>
        <dbReference type="EMBL" id="RIV45213.1"/>
    </source>
</evidence>
<protein>
    <submittedName>
        <fullName evidence="1">DUF2703 domain-containing protein</fullName>
    </submittedName>
</protein>
<dbReference type="EMBL" id="VNWK01000018">
    <property type="protein sequence ID" value="TXJ96684.1"/>
    <property type="molecule type" value="Genomic_DNA"/>
</dbReference>
<reference evidence="2 4" key="2">
    <citation type="submission" date="2019-07" db="EMBL/GenBank/DDBJ databases">
        <title>Draft genome of two Muricauda strains isolated from deep sea.</title>
        <authorList>
            <person name="Sun C."/>
        </authorList>
    </citation>
    <scope>NUCLEOTIDE SEQUENCE [LARGE SCALE GENOMIC DNA]</scope>
    <source>
        <strain evidence="2 4">72</strain>
    </source>
</reference>
<reference evidence="1 3" key="1">
    <citation type="submission" date="2018-08" db="EMBL/GenBank/DDBJ databases">
        <title>Proposal of Muricauda 72 sp.nov. and Muricauda NH166 sp.nov., isolated from seawater.</title>
        <authorList>
            <person name="Cheng H."/>
            <person name="Wu Y.-H."/>
            <person name="Guo L.-L."/>
            <person name="Xu X.-W."/>
        </authorList>
    </citation>
    <scope>NUCLEOTIDE SEQUENCE [LARGE SCALE GENOMIC DNA]</scope>
    <source>
        <strain evidence="1 3">72</strain>
    </source>
</reference>
<evidence type="ECO:0000313" key="2">
    <source>
        <dbReference type="EMBL" id="TXJ96684.1"/>
    </source>
</evidence>
<dbReference type="Proteomes" id="UP000266691">
    <property type="component" value="Unassembled WGS sequence"/>
</dbReference>
<proteinExistence type="predicted"/>
<dbReference type="OrthoDB" id="1427300at2"/>
<evidence type="ECO:0000313" key="4">
    <source>
        <dbReference type="Proteomes" id="UP000321621"/>
    </source>
</evidence>